<organism evidence="1 2">
    <name type="scientific">Streblomastix strix</name>
    <dbReference type="NCBI Taxonomy" id="222440"/>
    <lineage>
        <taxon>Eukaryota</taxon>
        <taxon>Metamonada</taxon>
        <taxon>Preaxostyla</taxon>
        <taxon>Oxymonadida</taxon>
        <taxon>Streblomastigidae</taxon>
        <taxon>Streblomastix</taxon>
    </lineage>
</organism>
<evidence type="ECO:0000313" key="1">
    <source>
        <dbReference type="EMBL" id="KAA6360426.1"/>
    </source>
</evidence>
<dbReference type="EMBL" id="SNRW01026968">
    <property type="protein sequence ID" value="KAA6360426.1"/>
    <property type="molecule type" value="Genomic_DNA"/>
</dbReference>
<name>A0A5J4TPP1_9EUKA</name>
<gene>
    <name evidence="1" type="ORF">EZS28_044049</name>
</gene>
<feature type="non-terminal residue" evidence="1">
    <location>
        <position position="91"/>
    </location>
</feature>
<accession>A0A5J4TPP1</accession>
<protein>
    <submittedName>
        <fullName evidence="1">Uncharacterized protein</fullName>
    </submittedName>
</protein>
<comment type="caution">
    <text evidence="1">The sequence shown here is derived from an EMBL/GenBank/DDBJ whole genome shotgun (WGS) entry which is preliminary data.</text>
</comment>
<evidence type="ECO:0000313" key="2">
    <source>
        <dbReference type="Proteomes" id="UP000324800"/>
    </source>
</evidence>
<dbReference type="AlphaFoldDB" id="A0A5J4TPP1"/>
<reference evidence="1 2" key="1">
    <citation type="submission" date="2019-03" db="EMBL/GenBank/DDBJ databases">
        <title>Single cell metagenomics reveals metabolic interactions within the superorganism composed of flagellate Streblomastix strix and complex community of Bacteroidetes bacteria on its surface.</title>
        <authorList>
            <person name="Treitli S.C."/>
            <person name="Kolisko M."/>
            <person name="Husnik F."/>
            <person name="Keeling P."/>
            <person name="Hampl V."/>
        </authorList>
    </citation>
    <scope>NUCLEOTIDE SEQUENCE [LARGE SCALE GENOMIC DNA]</scope>
    <source>
        <strain evidence="1">ST1C</strain>
    </source>
</reference>
<proteinExistence type="predicted"/>
<dbReference type="Proteomes" id="UP000324800">
    <property type="component" value="Unassembled WGS sequence"/>
</dbReference>
<sequence>MSVFLVAVCTVAAISFPDLRELGQKRASVALMDYCVSAVFCASPSPWLLLRVVQLLLLALLTVLPRKNRFATFPVQRVQLRAPVLLLSRSA</sequence>